<dbReference type="PRINTS" id="PR00080">
    <property type="entry name" value="SDRFAMILY"/>
</dbReference>
<dbReference type="Gene3D" id="3.40.50.720">
    <property type="entry name" value="NAD(P)-binding Rossmann-like Domain"/>
    <property type="match status" value="1"/>
</dbReference>
<reference evidence="13 14" key="1">
    <citation type="submission" date="2015-11" db="EMBL/GenBank/DDBJ databases">
        <title>Aspergillus lentulus strain IFM 54703T.</title>
        <authorList>
            <person name="Kusuya Y."/>
            <person name="Sakai K."/>
            <person name="Kamei K."/>
            <person name="Takahashi H."/>
            <person name="Yaguchi T."/>
        </authorList>
    </citation>
    <scope>NUCLEOTIDE SEQUENCE [LARGE SCALE GENOMIC DNA]</scope>
    <source>
        <strain evidence="13 14">IFM 54703</strain>
    </source>
</reference>
<evidence type="ECO:0000256" key="1">
    <source>
        <dbReference type="ARBA" id="ARBA00004141"/>
    </source>
</evidence>
<evidence type="ECO:0000256" key="9">
    <source>
        <dbReference type="ARBA" id="ARBA00059620"/>
    </source>
</evidence>
<dbReference type="InterPro" id="IPR036291">
    <property type="entry name" value="NAD(P)-bd_dom_sf"/>
</dbReference>
<accession>A0AAN4TAL5</accession>
<proteinExistence type="inferred from homology"/>
<comment type="similarity">
    <text evidence="2 12">Belongs to the short-chain dehydrogenases/reductases (SDR) family.</text>
</comment>
<evidence type="ECO:0000256" key="6">
    <source>
        <dbReference type="ARBA" id="ARBA00023002"/>
    </source>
</evidence>
<keyword evidence="3" id="KW-0812">Transmembrane</keyword>
<evidence type="ECO:0000256" key="2">
    <source>
        <dbReference type="ARBA" id="ARBA00006484"/>
    </source>
</evidence>
<dbReference type="GO" id="GO:0016020">
    <property type="term" value="C:membrane"/>
    <property type="evidence" value="ECO:0007669"/>
    <property type="project" value="UniProtKB-SubCell"/>
</dbReference>
<dbReference type="AlphaFoldDB" id="A0AAN4TAL5"/>
<comment type="caution">
    <text evidence="13">The sequence shown here is derived from an EMBL/GenBank/DDBJ whole genome shotgun (WGS) entry which is preliminary data.</text>
</comment>
<protein>
    <recommendedName>
        <fullName evidence="10">Short-chain dehydrogenase/reductase 3</fullName>
    </recommendedName>
    <alternativeName>
        <fullName evidence="11">Retinal short-chain dehydrogenase/reductase 1</fullName>
    </alternativeName>
</protein>
<keyword evidence="8" id="KW-0472">Membrane</keyword>
<dbReference type="GO" id="GO:0052650">
    <property type="term" value="F:all-trans-retinol dehydrogenase (NADP+) activity"/>
    <property type="evidence" value="ECO:0007669"/>
    <property type="project" value="UniProtKB-ARBA"/>
</dbReference>
<evidence type="ECO:0000256" key="4">
    <source>
        <dbReference type="ARBA" id="ARBA00022857"/>
    </source>
</evidence>
<dbReference type="FunFam" id="3.40.50.720:FF:000131">
    <property type="entry name" value="Short-chain dehydrogenase/reductase 3"/>
    <property type="match status" value="1"/>
</dbReference>
<dbReference type="Pfam" id="PF00106">
    <property type="entry name" value="adh_short"/>
    <property type="match status" value="1"/>
</dbReference>
<dbReference type="PROSITE" id="PS00061">
    <property type="entry name" value="ADH_SHORT"/>
    <property type="match status" value="1"/>
</dbReference>
<evidence type="ECO:0000256" key="10">
    <source>
        <dbReference type="ARBA" id="ARBA00068717"/>
    </source>
</evidence>
<comment type="function">
    <text evidence="9">Catalyzes the reduction of all-trans-retinal to all-trans-retinol in the presence of NADPH.</text>
</comment>
<evidence type="ECO:0000256" key="5">
    <source>
        <dbReference type="ARBA" id="ARBA00022989"/>
    </source>
</evidence>
<evidence type="ECO:0000256" key="3">
    <source>
        <dbReference type="ARBA" id="ARBA00022692"/>
    </source>
</evidence>
<dbReference type="GO" id="GO:0044550">
    <property type="term" value="P:secondary metabolite biosynthetic process"/>
    <property type="evidence" value="ECO:0007669"/>
    <property type="project" value="UniProtKB-ARBA"/>
</dbReference>
<keyword evidence="4" id="KW-0521">NADP</keyword>
<evidence type="ECO:0000256" key="12">
    <source>
        <dbReference type="RuleBase" id="RU000363"/>
    </source>
</evidence>
<keyword evidence="6" id="KW-0560">Oxidoreductase</keyword>
<dbReference type="EMBL" id="BCLY01000008">
    <property type="protein sequence ID" value="GAQ06892.1"/>
    <property type="molecule type" value="Genomic_DNA"/>
</dbReference>
<dbReference type="CDD" id="cd05339">
    <property type="entry name" value="17beta-HSDXI-like_SDR_c"/>
    <property type="match status" value="1"/>
</dbReference>
<sequence>MQVAHQGGHARDQKVQGAVVQRNLIIRWSTLEGNTFIVFHYGDTKKVALTRRKEFFRSIGFTADVFGKWIQSTLLSPWKTLPLLLLAQCTAKGHRLALEHSRFFQVLQVLAFLAVLRRVNAWLNIRTLNNGVSDRFDWNREVVVLTGGSNGIGRRIAQLLGDHGTKVAILDIHPPQEDQGRLPPTVRFHKCDITSPSAIAAVAADIRATLGEPTVLINNAGVCNHKTILGGTEADTRIQFEVNTLAHYWLAREFLPHMVKRDHGMVATVASLAGYTTTPNMVDYSATKAAAISFHEGLAAELVTRYHAPRVRTVMLAPGFTQTALIGRLTPEDTWFNPLLQPETVAEQLVRQILTGNSGHVVVPGSSGWLARNLRSFPPWFQHSMRSWLERLMRAD</sequence>
<keyword evidence="5" id="KW-1133">Transmembrane helix</keyword>
<evidence type="ECO:0000313" key="13">
    <source>
        <dbReference type="EMBL" id="GAQ06892.1"/>
    </source>
</evidence>
<evidence type="ECO:0000256" key="11">
    <source>
        <dbReference type="ARBA" id="ARBA00082544"/>
    </source>
</evidence>
<gene>
    <name evidence="13" type="ORF">ALT_4213</name>
</gene>
<evidence type="ECO:0000313" key="14">
    <source>
        <dbReference type="Proteomes" id="UP000051487"/>
    </source>
</evidence>
<comment type="subcellular location">
    <subcellularLocation>
        <location evidence="1">Membrane</location>
        <topology evidence="1">Multi-pass membrane protein</topology>
    </subcellularLocation>
</comment>
<dbReference type="InterPro" id="IPR002347">
    <property type="entry name" value="SDR_fam"/>
</dbReference>
<name>A0AAN4TAL5_ASPLE</name>
<dbReference type="PRINTS" id="PR00081">
    <property type="entry name" value="GDHRDH"/>
</dbReference>
<evidence type="ECO:0000256" key="8">
    <source>
        <dbReference type="ARBA" id="ARBA00023136"/>
    </source>
</evidence>
<dbReference type="Proteomes" id="UP000051487">
    <property type="component" value="Unassembled WGS sequence"/>
</dbReference>
<organism evidence="13 14">
    <name type="scientific">Aspergillus lentulus</name>
    <dbReference type="NCBI Taxonomy" id="293939"/>
    <lineage>
        <taxon>Eukaryota</taxon>
        <taxon>Fungi</taxon>
        <taxon>Dikarya</taxon>
        <taxon>Ascomycota</taxon>
        <taxon>Pezizomycotina</taxon>
        <taxon>Eurotiomycetes</taxon>
        <taxon>Eurotiomycetidae</taxon>
        <taxon>Eurotiales</taxon>
        <taxon>Aspergillaceae</taxon>
        <taxon>Aspergillus</taxon>
        <taxon>Aspergillus subgen. Fumigati</taxon>
    </lineage>
</organism>
<keyword evidence="7" id="KW-0443">Lipid metabolism</keyword>
<dbReference type="InterPro" id="IPR020904">
    <property type="entry name" value="Sc_DH/Rdtase_CS"/>
</dbReference>
<dbReference type="PANTHER" id="PTHR24322">
    <property type="entry name" value="PKSB"/>
    <property type="match status" value="1"/>
</dbReference>
<dbReference type="SUPFAM" id="SSF51735">
    <property type="entry name" value="NAD(P)-binding Rossmann-fold domains"/>
    <property type="match status" value="1"/>
</dbReference>
<evidence type="ECO:0000256" key="7">
    <source>
        <dbReference type="ARBA" id="ARBA00023098"/>
    </source>
</evidence>
<dbReference type="PANTHER" id="PTHR24322:SF736">
    <property type="entry name" value="RETINOL DEHYDROGENASE 10"/>
    <property type="match status" value="1"/>
</dbReference>